<dbReference type="EMBL" id="ML996575">
    <property type="protein sequence ID" value="KAF2756509.1"/>
    <property type="molecule type" value="Genomic_DNA"/>
</dbReference>
<dbReference type="GeneID" id="54488243"/>
<evidence type="ECO:0000313" key="3">
    <source>
        <dbReference type="Proteomes" id="UP000799437"/>
    </source>
</evidence>
<gene>
    <name evidence="2" type="ORF">EJ05DRAFT_502016</name>
</gene>
<keyword evidence="3" id="KW-1185">Reference proteome</keyword>
<feature type="compositionally biased region" description="Low complexity" evidence="1">
    <location>
        <begin position="145"/>
        <end position="156"/>
    </location>
</feature>
<proteinExistence type="predicted"/>
<name>A0A6A6W301_9PEZI</name>
<sequence>MPEVFNFPGLTLTIDAAKVKISYKDPSGDHVSLQWDTATSEAKSYKQGCFELTVRPGGFIEISCVGALGDFTFVFQPSEPIASPPPSTRPPSRHHRTPSKTMSDASDDQPLFVPAAPSTPKTKPKHLRAPSASPMGPPLPQSRGPTPKSTTTAPTARMRTLASSPSGDVSMDTHDPVPRVRTTSAVCSPSAEQDVTSANTARKHLPTLAQHHINERIKGKREREEARERAAAVRARRNM</sequence>
<reference evidence="2" key="1">
    <citation type="journal article" date="2020" name="Stud. Mycol.">
        <title>101 Dothideomycetes genomes: a test case for predicting lifestyles and emergence of pathogens.</title>
        <authorList>
            <person name="Haridas S."/>
            <person name="Albert R."/>
            <person name="Binder M."/>
            <person name="Bloem J."/>
            <person name="Labutti K."/>
            <person name="Salamov A."/>
            <person name="Andreopoulos B."/>
            <person name="Baker S."/>
            <person name="Barry K."/>
            <person name="Bills G."/>
            <person name="Bluhm B."/>
            <person name="Cannon C."/>
            <person name="Castanera R."/>
            <person name="Culley D."/>
            <person name="Daum C."/>
            <person name="Ezra D."/>
            <person name="Gonzalez J."/>
            <person name="Henrissat B."/>
            <person name="Kuo A."/>
            <person name="Liang C."/>
            <person name="Lipzen A."/>
            <person name="Lutzoni F."/>
            <person name="Magnuson J."/>
            <person name="Mondo S."/>
            <person name="Nolan M."/>
            <person name="Ohm R."/>
            <person name="Pangilinan J."/>
            <person name="Park H.-J."/>
            <person name="Ramirez L."/>
            <person name="Alfaro M."/>
            <person name="Sun H."/>
            <person name="Tritt A."/>
            <person name="Yoshinaga Y."/>
            <person name="Zwiers L.-H."/>
            <person name="Turgeon B."/>
            <person name="Goodwin S."/>
            <person name="Spatafora J."/>
            <person name="Crous P."/>
            <person name="Grigoriev I."/>
        </authorList>
    </citation>
    <scope>NUCLEOTIDE SEQUENCE</scope>
    <source>
        <strain evidence="2">CBS 121739</strain>
    </source>
</reference>
<feature type="compositionally biased region" description="Polar residues" evidence="1">
    <location>
        <begin position="181"/>
        <end position="200"/>
    </location>
</feature>
<dbReference type="RefSeq" id="XP_033598960.1">
    <property type="nucleotide sequence ID" value="XM_033747189.1"/>
</dbReference>
<feature type="compositionally biased region" description="Basic and acidic residues" evidence="1">
    <location>
        <begin position="212"/>
        <end position="231"/>
    </location>
</feature>
<evidence type="ECO:0000256" key="1">
    <source>
        <dbReference type="SAM" id="MobiDB-lite"/>
    </source>
</evidence>
<dbReference type="AlphaFoldDB" id="A0A6A6W301"/>
<evidence type="ECO:0000313" key="2">
    <source>
        <dbReference type="EMBL" id="KAF2756509.1"/>
    </source>
</evidence>
<dbReference type="Proteomes" id="UP000799437">
    <property type="component" value="Unassembled WGS sequence"/>
</dbReference>
<protein>
    <submittedName>
        <fullName evidence="2">Uncharacterized protein</fullName>
    </submittedName>
</protein>
<organism evidence="2 3">
    <name type="scientific">Pseudovirgaria hyperparasitica</name>
    <dbReference type="NCBI Taxonomy" id="470096"/>
    <lineage>
        <taxon>Eukaryota</taxon>
        <taxon>Fungi</taxon>
        <taxon>Dikarya</taxon>
        <taxon>Ascomycota</taxon>
        <taxon>Pezizomycotina</taxon>
        <taxon>Dothideomycetes</taxon>
        <taxon>Dothideomycetes incertae sedis</taxon>
        <taxon>Acrospermales</taxon>
        <taxon>Acrospermaceae</taxon>
        <taxon>Pseudovirgaria</taxon>
    </lineage>
</organism>
<feature type="region of interest" description="Disordered" evidence="1">
    <location>
        <begin position="79"/>
        <end position="239"/>
    </location>
</feature>
<accession>A0A6A6W301</accession>